<gene>
    <name evidence="2" type="ORF">H3Z82_05065</name>
</gene>
<dbReference type="Proteomes" id="UP000541857">
    <property type="component" value="Unassembled WGS sequence"/>
</dbReference>
<organism evidence="2 3">
    <name type="scientific">Gelidibacter maritimus</name>
    <dbReference type="NCBI Taxonomy" id="2761487"/>
    <lineage>
        <taxon>Bacteria</taxon>
        <taxon>Pseudomonadati</taxon>
        <taxon>Bacteroidota</taxon>
        <taxon>Flavobacteriia</taxon>
        <taxon>Flavobacteriales</taxon>
        <taxon>Flavobacteriaceae</taxon>
        <taxon>Gelidibacter</taxon>
    </lineage>
</organism>
<keyword evidence="3" id="KW-1185">Reference proteome</keyword>
<keyword evidence="1" id="KW-0677">Repeat</keyword>
<protein>
    <recommendedName>
        <fullName evidence="4">MORN repeat protein</fullName>
    </recommendedName>
</protein>
<dbReference type="PANTHER" id="PTHR43215:SF14">
    <property type="entry name" value="RADIAL SPOKE HEAD 1 HOMOLOG"/>
    <property type="match status" value="1"/>
</dbReference>
<evidence type="ECO:0000256" key="1">
    <source>
        <dbReference type="ARBA" id="ARBA00022737"/>
    </source>
</evidence>
<reference evidence="2 3" key="1">
    <citation type="submission" date="2020-07" db="EMBL/GenBank/DDBJ databases">
        <title>Bacterium isolated from marine sediment.</title>
        <authorList>
            <person name="Shang D."/>
        </authorList>
    </citation>
    <scope>NUCLEOTIDE SEQUENCE [LARGE SCALE GENOMIC DNA]</scope>
    <source>
        <strain evidence="2 3">F6074</strain>
    </source>
</reference>
<comment type="caution">
    <text evidence="2">The sequence shown here is derived from an EMBL/GenBank/DDBJ whole genome shotgun (WGS) entry which is preliminary data.</text>
</comment>
<proteinExistence type="predicted"/>
<evidence type="ECO:0000313" key="3">
    <source>
        <dbReference type="Proteomes" id="UP000541857"/>
    </source>
</evidence>
<dbReference type="Gene3D" id="2.180.10.10">
    <property type="entry name" value="RHS repeat-associated core"/>
    <property type="match status" value="1"/>
</dbReference>
<dbReference type="InterPro" id="IPR003409">
    <property type="entry name" value="MORN"/>
</dbReference>
<dbReference type="SMART" id="SM00698">
    <property type="entry name" value="MORN"/>
    <property type="match status" value="2"/>
</dbReference>
<dbReference type="RefSeq" id="WP_182203233.1">
    <property type="nucleotide sequence ID" value="NZ_JACGLT010000003.1"/>
</dbReference>
<dbReference type="Pfam" id="PF02493">
    <property type="entry name" value="MORN"/>
    <property type="match status" value="2"/>
</dbReference>
<dbReference type="AlphaFoldDB" id="A0A7W2M3N1"/>
<dbReference type="EMBL" id="JACGLT010000003">
    <property type="protein sequence ID" value="MBA6152092.1"/>
    <property type="molecule type" value="Genomic_DNA"/>
</dbReference>
<dbReference type="Gene3D" id="2.20.110.10">
    <property type="entry name" value="Histone H3 K4-specific methyltransferase SET7/9 N-terminal domain"/>
    <property type="match status" value="1"/>
</dbReference>
<evidence type="ECO:0000313" key="2">
    <source>
        <dbReference type="EMBL" id="MBA6152092.1"/>
    </source>
</evidence>
<evidence type="ECO:0008006" key="4">
    <source>
        <dbReference type="Google" id="ProtNLM"/>
    </source>
</evidence>
<dbReference type="PANTHER" id="PTHR43215">
    <property type="entry name" value="RADIAL SPOKE HEAD 1 HOMOLOG"/>
    <property type="match status" value="1"/>
</dbReference>
<sequence>MRQLTILFSFFICANVFPQKIDWINAPNNPIPLAYTLNHFQLKDDVKTSEVFGFNSILFTRFKYHFNQNGFIEQSVYVNKNEPLKSTYTTYLYNNDGTVASKTDTRENQITLIVTYKYNKKKQLIASYFDNKKNPQPKYYDEFEYHSNGFLSKHTQFKDEKAISMDTYDYDKLNRLIQEESFKNGKLTKSSVYHYNNTSDTILEVTVSNSNFRDSRTDEVTEVKTYNNGYLVKESWGTYTLKFDSQNNLLESSFRKLGNNFGGKRFINIYYNPAHNNADNFIEIGCVAGNCLDGYGTYLSGDGYIKAFFSNSAINGFSFSVKNDDPETTTLLIANSGQPVKTIRFSKNRMLEYVNFIEGKISGKYYYVKEGKTTIAEVENGSIRTKYDNNKNDGSVRCITGDCENGFGSILFENGDLFEGFFKNGQSTEGILKLSSGHSYIGAFANGKKFQGSGVLLFPNGDKYMGFWENGLRHGQGVYQFANGMEQAGIWNNDELKTKM</sequence>
<dbReference type="SUPFAM" id="SSF82185">
    <property type="entry name" value="Histone H3 K4-specific methyltransferase SET7/9 N-terminal domain"/>
    <property type="match status" value="1"/>
</dbReference>
<accession>A0A7W2M3N1</accession>
<name>A0A7W2M3N1_9FLAO</name>